<dbReference type="Gene3D" id="1.20.1540.10">
    <property type="entry name" value="Rhomboid-like"/>
    <property type="match status" value="1"/>
</dbReference>
<reference evidence="9" key="1">
    <citation type="submission" date="2023-08" db="EMBL/GenBank/DDBJ databases">
        <title>Functional and genomic diversity of the sorghum phyllosphere microbiome.</title>
        <authorList>
            <person name="Shade A."/>
        </authorList>
    </citation>
    <scope>NUCLEOTIDE SEQUENCE</scope>
    <source>
        <strain evidence="9">SORGH_AS_0974</strain>
    </source>
</reference>
<dbReference type="GO" id="GO:0016020">
    <property type="term" value="C:membrane"/>
    <property type="evidence" value="ECO:0007669"/>
    <property type="project" value="UniProtKB-SubCell"/>
</dbReference>
<sequence>MSTDFETWVCARFDENIASAMLHEEKDKPCFTTGGLTDCFVVHQYLRRMTRYHRTTAARLSRSGAKLLCPEIRVRVSANRTIEMTVFILNSGIWWCGKRPYRACSAIAPLLFARTFLYCSHRVERYEMEMRMTHHEGGELQEPQDDRPPLQKQPIFNLPFILVAVLGFMIAIQAGSAYLMSDETYGAFLFTFGFIPARYTIPLAQQGLEWLWTPLTYSFLHGGVEHILFNGLWLMAFGAPVARRIGTPRFILFWIISAAISAFGHAALDWSSITVLIGASGVVSALMGAACRFAFPPRGQRYHSSFGHLLPRQRILQALTNRTVLIFTIGWLAGNALIAVGFPLFGDVGGEVAWDAHIFGFFFGFLFFGLFDPKSGSEDKAASID</sequence>
<proteinExistence type="predicted"/>
<keyword evidence="9" id="KW-0645">Protease</keyword>
<evidence type="ECO:0000256" key="2">
    <source>
        <dbReference type="ARBA" id="ARBA00022475"/>
    </source>
</evidence>
<evidence type="ECO:0000313" key="10">
    <source>
        <dbReference type="Proteomes" id="UP001255601"/>
    </source>
</evidence>
<feature type="transmembrane region" description="Helical" evidence="7">
    <location>
        <begin position="155"/>
        <end position="180"/>
    </location>
</feature>
<protein>
    <submittedName>
        <fullName evidence="9">Membrane associated rhomboid family serine protease</fullName>
    </submittedName>
</protein>
<evidence type="ECO:0000256" key="4">
    <source>
        <dbReference type="ARBA" id="ARBA00022692"/>
    </source>
</evidence>
<dbReference type="PANTHER" id="PTHR43066">
    <property type="entry name" value="RHOMBOID-RELATED PROTEIN"/>
    <property type="match status" value="1"/>
</dbReference>
<organism evidence="9 10">
    <name type="scientific">Agrobacterium larrymoorei</name>
    <dbReference type="NCBI Taxonomy" id="160699"/>
    <lineage>
        <taxon>Bacteria</taxon>
        <taxon>Pseudomonadati</taxon>
        <taxon>Pseudomonadota</taxon>
        <taxon>Alphaproteobacteria</taxon>
        <taxon>Hyphomicrobiales</taxon>
        <taxon>Rhizobiaceae</taxon>
        <taxon>Rhizobium/Agrobacterium group</taxon>
        <taxon>Agrobacterium</taxon>
    </lineage>
</organism>
<keyword evidence="4 7" id="KW-0812">Transmembrane</keyword>
<dbReference type="AlphaFoldDB" id="A0AAJ2BMD6"/>
<evidence type="ECO:0000256" key="7">
    <source>
        <dbReference type="SAM" id="Phobius"/>
    </source>
</evidence>
<dbReference type="InterPro" id="IPR022764">
    <property type="entry name" value="Peptidase_S54_rhomboid_dom"/>
</dbReference>
<keyword evidence="3" id="KW-0997">Cell inner membrane</keyword>
<feature type="transmembrane region" description="Helical" evidence="7">
    <location>
        <begin position="352"/>
        <end position="371"/>
    </location>
</feature>
<dbReference type="EMBL" id="JAVIZC010000003">
    <property type="protein sequence ID" value="MDR6102245.1"/>
    <property type="molecule type" value="Genomic_DNA"/>
</dbReference>
<accession>A0AAJ2BMD6</accession>
<name>A0AAJ2BMD6_9HYPH</name>
<evidence type="ECO:0000256" key="6">
    <source>
        <dbReference type="ARBA" id="ARBA00023136"/>
    </source>
</evidence>
<evidence type="ECO:0000313" key="9">
    <source>
        <dbReference type="EMBL" id="MDR6102245.1"/>
    </source>
</evidence>
<dbReference type="Pfam" id="PF01694">
    <property type="entry name" value="Rhomboid"/>
    <property type="match status" value="1"/>
</dbReference>
<keyword evidence="5 7" id="KW-1133">Transmembrane helix</keyword>
<dbReference type="GO" id="GO:0004252">
    <property type="term" value="F:serine-type endopeptidase activity"/>
    <property type="evidence" value="ECO:0007669"/>
    <property type="project" value="InterPro"/>
</dbReference>
<keyword evidence="2" id="KW-1003">Cell membrane</keyword>
<dbReference type="SUPFAM" id="SSF144091">
    <property type="entry name" value="Rhomboid-like"/>
    <property type="match status" value="1"/>
</dbReference>
<comment type="caution">
    <text evidence="9">The sequence shown here is derived from an EMBL/GenBank/DDBJ whole genome shotgun (WGS) entry which is preliminary data.</text>
</comment>
<evidence type="ECO:0000259" key="8">
    <source>
        <dbReference type="Pfam" id="PF01694"/>
    </source>
</evidence>
<feature type="transmembrane region" description="Helical" evidence="7">
    <location>
        <begin position="219"/>
        <end position="238"/>
    </location>
</feature>
<gene>
    <name evidence="9" type="ORF">QE369_002442</name>
</gene>
<evidence type="ECO:0000256" key="3">
    <source>
        <dbReference type="ARBA" id="ARBA00022519"/>
    </source>
</evidence>
<dbReference type="PANTHER" id="PTHR43066:SF26">
    <property type="entry name" value="RHOMBOID PROTEASE GLPG"/>
    <property type="match status" value="1"/>
</dbReference>
<dbReference type="InterPro" id="IPR035952">
    <property type="entry name" value="Rhomboid-like_sf"/>
</dbReference>
<dbReference type="GO" id="GO:0006508">
    <property type="term" value="P:proteolysis"/>
    <property type="evidence" value="ECO:0007669"/>
    <property type="project" value="UniProtKB-KW"/>
</dbReference>
<keyword evidence="9" id="KW-0378">Hydrolase</keyword>
<feature type="transmembrane region" description="Helical" evidence="7">
    <location>
        <begin position="324"/>
        <end position="346"/>
    </location>
</feature>
<feature type="domain" description="Peptidase S54 rhomboid" evidence="8">
    <location>
        <begin position="211"/>
        <end position="367"/>
    </location>
</feature>
<evidence type="ECO:0000256" key="5">
    <source>
        <dbReference type="ARBA" id="ARBA00022989"/>
    </source>
</evidence>
<evidence type="ECO:0000256" key="1">
    <source>
        <dbReference type="ARBA" id="ARBA00004141"/>
    </source>
</evidence>
<feature type="transmembrane region" description="Helical" evidence="7">
    <location>
        <begin position="273"/>
        <end position="295"/>
    </location>
</feature>
<keyword evidence="6 7" id="KW-0472">Membrane</keyword>
<dbReference type="Proteomes" id="UP001255601">
    <property type="component" value="Unassembled WGS sequence"/>
</dbReference>
<comment type="subcellular location">
    <subcellularLocation>
        <location evidence="1">Membrane</location>
        <topology evidence="1">Multi-pass membrane protein</topology>
    </subcellularLocation>
</comment>
<feature type="transmembrane region" description="Helical" evidence="7">
    <location>
        <begin position="250"/>
        <end position="267"/>
    </location>
</feature>